<organism evidence="2 3">
    <name type="scientific">Ilex paraguariensis</name>
    <name type="common">yerba mate</name>
    <dbReference type="NCBI Taxonomy" id="185542"/>
    <lineage>
        <taxon>Eukaryota</taxon>
        <taxon>Viridiplantae</taxon>
        <taxon>Streptophyta</taxon>
        <taxon>Embryophyta</taxon>
        <taxon>Tracheophyta</taxon>
        <taxon>Spermatophyta</taxon>
        <taxon>Magnoliopsida</taxon>
        <taxon>eudicotyledons</taxon>
        <taxon>Gunneridae</taxon>
        <taxon>Pentapetalae</taxon>
        <taxon>asterids</taxon>
        <taxon>campanulids</taxon>
        <taxon>Aquifoliales</taxon>
        <taxon>Aquifoliaceae</taxon>
        <taxon>Ilex</taxon>
    </lineage>
</organism>
<dbReference type="PANTHER" id="PTHR31197:SF12">
    <property type="entry name" value="OS02G0770600 PROTEIN"/>
    <property type="match status" value="1"/>
</dbReference>
<accession>A0ABC8S1Z3</accession>
<dbReference type="PANTHER" id="PTHR31197">
    <property type="entry name" value="OS01G0612600 PROTEIN"/>
    <property type="match status" value="1"/>
</dbReference>
<evidence type="ECO:0000256" key="1">
    <source>
        <dbReference type="SAM" id="MobiDB-lite"/>
    </source>
</evidence>
<keyword evidence="3" id="KW-1185">Reference proteome</keyword>
<feature type="region of interest" description="Disordered" evidence="1">
    <location>
        <begin position="654"/>
        <end position="702"/>
    </location>
</feature>
<reference evidence="2 3" key="1">
    <citation type="submission" date="2024-02" db="EMBL/GenBank/DDBJ databases">
        <authorList>
            <person name="Vignale AGUSTIN F."/>
            <person name="Sosa J E."/>
            <person name="Modenutti C."/>
        </authorList>
    </citation>
    <scope>NUCLEOTIDE SEQUENCE [LARGE SCALE GENOMIC DNA]</scope>
</reference>
<proteinExistence type="predicted"/>
<dbReference type="Proteomes" id="UP001642360">
    <property type="component" value="Unassembled WGS sequence"/>
</dbReference>
<evidence type="ECO:0000313" key="3">
    <source>
        <dbReference type="Proteomes" id="UP001642360"/>
    </source>
</evidence>
<comment type="caution">
    <text evidence="2">The sequence shown here is derived from an EMBL/GenBank/DDBJ whole genome shotgun (WGS) entry which is preliminary data.</text>
</comment>
<feature type="region of interest" description="Disordered" evidence="1">
    <location>
        <begin position="715"/>
        <end position="734"/>
    </location>
</feature>
<dbReference type="InterPro" id="IPR012866">
    <property type="entry name" value="DUF1644"/>
</dbReference>
<dbReference type="EMBL" id="CAUOFW020002103">
    <property type="protein sequence ID" value="CAK9151205.1"/>
    <property type="molecule type" value="Genomic_DNA"/>
</dbReference>
<dbReference type="AlphaFoldDB" id="A0ABC8S1Z3"/>
<gene>
    <name evidence="2" type="ORF">ILEXP_LOCUS19360</name>
</gene>
<name>A0ABC8S1Z3_9AQUA</name>
<feature type="compositionally biased region" description="Acidic residues" evidence="1">
    <location>
        <begin position="675"/>
        <end position="696"/>
    </location>
</feature>
<sequence length="734" mass="82760">MAKGTRGRRRIASRQCRPTPYPLQTCDQSDGVHQKNCSKIFVKKDWEDATCSVCMEYPHNAVLLLCSSHDKGCRPYMCGTSFRYSNCLDQYKKAYTKVASPHPNHSVDNPAVGAVSSWPAEKCEVTELACPLCRGQVKGWTVVEAARGYLNAKKRNCMQENCSFVGTYKELRKHVRAEHPCARPREVDPVSEQKWRSLERERERDDVISTITSSMPGAVVFGDYVIEGSHYGFDTDEEEGFDVDAVGRNGSFDVGIDSNLMNVFFLLHAFGPSGDIVSNRRMRLRRFENDSNHSLDGGTIGNRHTTPIEEFDSSDQDSDGRGDDDDANTGMSLVGRLRRQGRVLLGRSGRRRRQKNFYYNFQIYLEMAKGTRGRRRIASRQCRPTPYPLQTCDQSDGVHQKNCSKIFVKKDWEDATCSVCMEYPHNAVLLLCSSHDKGCRPYMCGTSFRFSNCLDQYKKAYTKVASPHPNHSVDNPAVGAVSSWPAEKCEVTELACPLCRGQVKGWTVVEAARGYLNAKKRNCMQENCSFVGTYKELRKHVRAEHPCARPREVDPVSEQKWRSLERERERDDVISTITSSMPGAVVFGDYVIEGSHYGFDTDEEEGFDVDAVGRNGSFDVGIDSNLMNVFFLLHAFGPSGDIVSNRRMRLRRFENDSNHPLDGGTIGNRHTTPIEDFDSSDQDSDGGGDNDDDDDANTGMSLVGRLRRQGRVLLGRSGRRRRRRETNAADQRFL</sequence>
<feature type="region of interest" description="Disordered" evidence="1">
    <location>
        <begin position="290"/>
        <end position="332"/>
    </location>
</feature>
<feature type="compositionally biased region" description="Acidic residues" evidence="1">
    <location>
        <begin position="309"/>
        <end position="327"/>
    </location>
</feature>
<protein>
    <submittedName>
        <fullName evidence="2">Uncharacterized protein</fullName>
    </submittedName>
</protein>
<evidence type="ECO:0000313" key="2">
    <source>
        <dbReference type="EMBL" id="CAK9151205.1"/>
    </source>
</evidence>
<dbReference type="Pfam" id="PF07800">
    <property type="entry name" value="DUF1644"/>
    <property type="match status" value="2"/>
</dbReference>